<dbReference type="OMA" id="FAYVCHY"/>
<feature type="transmembrane region" description="Helical" evidence="5">
    <location>
        <begin position="394"/>
        <end position="419"/>
    </location>
</feature>
<feature type="transmembrane region" description="Helical" evidence="5">
    <location>
        <begin position="143"/>
        <end position="162"/>
    </location>
</feature>
<feature type="transmembrane region" description="Helical" evidence="5">
    <location>
        <begin position="291"/>
        <end position="316"/>
    </location>
</feature>
<dbReference type="Proteomes" id="UP000008312">
    <property type="component" value="Unassembled WGS sequence"/>
</dbReference>
<feature type="transmembrane region" description="Helical" evidence="5">
    <location>
        <begin position="208"/>
        <end position="229"/>
    </location>
</feature>
<dbReference type="PANTHER" id="PTHR22950:SF652">
    <property type="entry name" value="TRANSMEMBRANE AMINO ACID TRANSPORTER FAMILY PROTEIN"/>
    <property type="match status" value="1"/>
</dbReference>
<feature type="transmembrane region" description="Helical" evidence="5">
    <location>
        <begin position="250"/>
        <end position="271"/>
    </location>
</feature>
<organism evidence="7">
    <name type="scientific">Blastocystis hominis</name>
    <dbReference type="NCBI Taxonomy" id="12968"/>
    <lineage>
        <taxon>Eukaryota</taxon>
        <taxon>Sar</taxon>
        <taxon>Stramenopiles</taxon>
        <taxon>Bigyra</taxon>
        <taxon>Opalozoa</taxon>
        <taxon>Opalinata</taxon>
        <taxon>Blastocystidae</taxon>
        <taxon>Blastocystis</taxon>
    </lineage>
</organism>
<keyword evidence="4 5" id="KW-0472">Membrane</keyword>
<reference evidence="7" key="1">
    <citation type="submission" date="2010-02" db="EMBL/GenBank/DDBJ databases">
        <title>Sequencing and annotation of the Blastocystis hominis genome.</title>
        <authorList>
            <person name="Wincker P."/>
        </authorList>
    </citation>
    <scope>NUCLEOTIDE SEQUENCE</scope>
    <source>
        <strain evidence="7">Singapore isolate B</strain>
    </source>
</reference>
<gene>
    <name evidence="7" type="ORF">GSBLH_T00006190001</name>
</gene>
<evidence type="ECO:0000256" key="4">
    <source>
        <dbReference type="ARBA" id="ARBA00023136"/>
    </source>
</evidence>
<protein>
    <recommendedName>
        <fullName evidence="6">Amino acid transporter transmembrane domain-containing protein</fullName>
    </recommendedName>
</protein>
<feature type="transmembrane region" description="Helical" evidence="5">
    <location>
        <begin position="169"/>
        <end position="188"/>
    </location>
</feature>
<proteinExistence type="predicted"/>
<dbReference type="GeneID" id="24922315"/>
<keyword evidence="2 5" id="KW-0812">Transmembrane</keyword>
<feature type="transmembrane region" description="Helical" evidence="5">
    <location>
        <begin position="50"/>
        <end position="77"/>
    </location>
</feature>
<evidence type="ECO:0000313" key="7">
    <source>
        <dbReference type="EMBL" id="CBK20787.2"/>
    </source>
</evidence>
<sequence>MFNVKVSENTEFGIPQELGASYQSTMVNVVNTIIGAGILSIPSTIHSTGIIGSFLFLFGSLLISLLGGFYLIVAAAYTKRDSFGEIAYALYGPTVKLLANLTVIIYEMGVSTAYFVILFDQVGDLLQAWNIADATFVYENKWWIMYLVTLFLSVPLLSIRSLDNLKYTSFGAVICIALFVFISIYLGIAQLVDQPLEYNYWPIDLKNVAASIAVLSSALCFHSNVPKLVYELRLPKKSKYTSKISKMFKIGTRAAIACTLLYYIVGVFSYIAFGKDIAGNLLTNFQQKQVWYLSIVKFAYALVILFSNPVVAYLSVVTIDRYLFTSERTYLRRLAESLVWCTVVWFLAIMVPQLDVVFSFTGSTGGILLIYVLPSLYYLAVVKRLRKRNDAKSLAFVGPGWLVPGAYILIGFSILLGIVSTVSRILLLLESCFFCLKRLPPLPITTVRARVTKQSV</sequence>
<feature type="transmembrane region" description="Helical" evidence="5">
    <location>
        <begin position="337"/>
        <end position="354"/>
    </location>
</feature>
<evidence type="ECO:0000256" key="3">
    <source>
        <dbReference type="ARBA" id="ARBA00022989"/>
    </source>
</evidence>
<dbReference type="GO" id="GO:0016020">
    <property type="term" value="C:membrane"/>
    <property type="evidence" value="ECO:0007669"/>
    <property type="project" value="UniProtKB-SubCell"/>
</dbReference>
<dbReference type="PANTHER" id="PTHR22950">
    <property type="entry name" value="AMINO ACID TRANSPORTER"/>
    <property type="match status" value="1"/>
</dbReference>
<dbReference type="RefSeq" id="XP_012894835.1">
    <property type="nucleotide sequence ID" value="XM_013039381.1"/>
</dbReference>
<evidence type="ECO:0000313" key="8">
    <source>
        <dbReference type="Proteomes" id="UP000008312"/>
    </source>
</evidence>
<dbReference type="InterPro" id="IPR013057">
    <property type="entry name" value="AA_transpt_TM"/>
</dbReference>
<comment type="subcellular location">
    <subcellularLocation>
        <location evidence="1">Membrane</location>
        <topology evidence="1">Multi-pass membrane protein</topology>
    </subcellularLocation>
</comment>
<dbReference type="InParanoid" id="D8LWZ2"/>
<dbReference type="EMBL" id="FN668639">
    <property type="protein sequence ID" value="CBK20787.2"/>
    <property type="molecule type" value="Genomic_DNA"/>
</dbReference>
<keyword evidence="8" id="KW-1185">Reference proteome</keyword>
<dbReference type="OrthoDB" id="438545at2759"/>
<evidence type="ECO:0000256" key="1">
    <source>
        <dbReference type="ARBA" id="ARBA00004141"/>
    </source>
</evidence>
<feature type="domain" description="Amino acid transporter transmembrane" evidence="6">
    <location>
        <begin position="21"/>
        <end position="387"/>
    </location>
</feature>
<name>D8LWZ2_BLAHO</name>
<feature type="transmembrane region" description="Helical" evidence="5">
    <location>
        <begin position="360"/>
        <end position="382"/>
    </location>
</feature>
<evidence type="ECO:0000256" key="5">
    <source>
        <dbReference type="SAM" id="Phobius"/>
    </source>
</evidence>
<dbReference type="GO" id="GO:0015179">
    <property type="term" value="F:L-amino acid transmembrane transporter activity"/>
    <property type="evidence" value="ECO:0007669"/>
    <property type="project" value="TreeGrafter"/>
</dbReference>
<dbReference type="AlphaFoldDB" id="D8LWZ2"/>
<evidence type="ECO:0000259" key="6">
    <source>
        <dbReference type="Pfam" id="PF01490"/>
    </source>
</evidence>
<evidence type="ECO:0000256" key="2">
    <source>
        <dbReference type="ARBA" id="ARBA00022692"/>
    </source>
</evidence>
<accession>D8LWZ2</accession>
<dbReference type="Pfam" id="PF01490">
    <property type="entry name" value="Aa_trans"/>
    <property type="match status" value="1"/>
</dbReference>
<feature type="transmembrane region" description="Helical" evidence="5">
    <location>
        <begin position="97"/>
        <end position="119"/>
    </location>
</feature>
<keyword evidence="3 5" id="KW-1133">Transmembrane helix</keyword>